<dbReference type="CDD" id="cd00555">
    <property type="entry name" value="Maf"/>
    <property type="match status" value="1"/>
</dbReference>
<protein>
    <recommendedName>
        <fullName evidence="3">Nucleoside triphosphate pyrophosphatase</fullName>
        <ecNumber evidence="3">3.6.1.9</ecNumber>
    </recommendedName>
    <alternativeName>
        <fullName evidence="3">Nucleotide pyrophosphatase</fullName>
        <shortName evidence="3">Nucleotide PPase</shortName>
    </alternativeName>
</protein>
<comment type="catalytic activity">
    <reaction evidence="3">
        <text>a ribonucleoside 5'-triphosphate + H2O = a ribonucleoside 5'-phosphate + diphosphate + H(+)</text>
        <dbReference type="Rhea" id="RHEA:23996"/>
        <dbReference type="ChEBI" id="CHEBI:15377"/>
        <dbReference type="ChEBI" id="CHEBI:15378"/>
        <dbReference type="ChEBI" id="CHEBI:33019"/>
        <dbReference type="ChEBI" id="CHEBI:58043"/>
        <dbReference type="ChEBI" id="CHEBI:61557"/>
        <dbReference type="EC" id="3.6.1.9"/>
    </reaction>
</comment>
<keyword evidence="3" id="KW-0963">Cytoplasm</keyword>
<comment type="similarity">
    <text evidence="3">Belongs to the Maf family.</text>
</comment>
<dbReference type="InterPro" id="IPR003697">
    <property type="entry name" value="Maf-like"/>
</dbReference>
<evidence type="ECO:0000313" key="5">
    <source>
        <dbReference type="Proteomes" id="UP000606172"/>
    </source>
</evidence>
<accession>A0A919V742</accession>
<dbReference type="HAMAP" id="MF_00528">
    <property type="entry name" value="Maf"/>
    <property type="match status" value="1"/>
</dbReference>
<dbReference type="PANTHER" id="PTHR43213:SF5">
    <property type="entry name" value="BIFUNCTIONAL DTTP_UTP PYROPHOSPHATASE_METHYLTRANSFERASE PROTEIN-RELATED"/>
    <property type="match status" value="1"/>
</dbReference>
<dbReference type="PIRSF" id="PIRSF006305">
    <property type="entry name" value="Maf"/>
    <property type="match status" value="1"/>
</dbReference>
<dbReference type="InterPro" id="IPR029001">
    <property type="entry name" value="ITPase-like_fam"/>
</dbReference>
<keyword evidence="2 3" id="KW-0378">Hydrolase</keyword>
<dbReference type="GO" id="GO:0047429">
    <property type="term" value="F:nucleoside triphosphate diphosphatase activity"/>
    <property type="evidence" value="ECO:0007669"/>
    <property type="project" value="UniProtKB-EC"/>
</dbReference>
<dbReference type="SUPFAM" id="SSF52972">
    <property type="entry name" value="ITPase-like"/>
    <property type="match status" value="1"/>
</dbReference>
<keyword evidence="3" id="KW-0546">Nucleotide metabolism</keyword>
<comment type="subcellular location">
    <subcellularLocation>
        <location evidence="3">Cytoplasm</location>
    </subcellularLocation>
</comment>
<dbReference type="RefSeq" id="WP_204023722.1">
    <property type="nucleotide sequence ID" value="NZ_BOOW01000011.1"/>
</dbReference>
<gene>
    <name evidence="4" type="ORF">Ssi02_19280</name>
</gene>
<dbReference type="EC" id="3.6.1.9" evidence="3"/>
<feature type="active site" description="Proton acceptor" evidence="3">
    <location>
        <position position="69"/>
    </location>
</feature>
<comment type="caution">
    <text evidence="4">The sequence shown here is derived from an EMBL/GenBank/DDBJ whole genome shotgun (WGS) entry which is preliminary data.</text>
</comment>
<dbReference type="Pfam" id="PF02545">
    <property type="entry name" value="Maf"/>
    <property type="match status" value="1"/>
</dbReference>
<comment type="catalytic activity">
    <reaction evidence="3">
        <text>a 2'-deoxyribonucleoside 5'-triphosphate + H2O = a 2'-deoxyribonucleoside 5'-phosphate + diphosphate + H(+)</text>
        <dbReference type="Rhea" id="RHEA:44644"/>
        <dbReference type="ChEBI" id="CHEBI:15377"/>
        <dbReference type="ChEBI" id="CHEBI:15378"/>
        <dbReference type="ChEBI" id="CHEBI:33019"/>
        <dbReference type="ChEBI" id="CHEBI:61560"/>
        <dbReference type="ChEBI" id="CHEBI:65317"/>
        <dbReference type="EC" id="3.6.1.9"/>
    </reaction>
</comment>
<dbReference type="PANTHER" id="PTHR43213">
    <property type="entry name" value="BIFUNCTIONAL DTTP/UTP PYROPHOSPHATASE/METHYLTRANSFERASE PROTEIN-RELATED"/>
    <property type="match status" value="1"/>
</dbReference>
<evidence type="ECO:0000256" key="3">
    <source>
        <dbReference type="HAMAP-Rule" id="MF_00528"/>
    </source>
</evidence>
<dbReference type="EMBL" id="BOOW01000011">
    <property type="protein sequence ID" value="GII91697.1"/>
    <property type="molecule type" value="Genomic_DNA"/>
</dbReference>
<comment type="caution">
    <text evidence="3">Lacks conserved residue(s) required for the propagation of feature annotation.</text>
</comment>
<dbReference type="NCBIfam" id="TIGR00172">
    <property type="entry name" value="maf"/>
    <property type="match status" value="1"/>
</dbReference>
<dbReference type="GO" id="GO:0005737">
    <property type="term" value="C:cytoplasm"/>
    <property type="evidence" value="ECO:0007669"/>
    <property type="project" value="UniProtKB-SubCell"/>
</dbReference>
<evidence type="ECO:0000256" key="1">
    <source>
        <dbReference type="ARBA" id="ARBA00001968"/>
    </source>
</evidence>
<evidence type="ECO:0000313" key="4">
    <source>
        <dbReference type="EMBL" id="GII91697.1"/>
    </source>
</evidence>
<dbReference type="Gene3D" id="3.90.950.10">
    <property type="match status" value="1"/>
</dbReference>
<evidence type="ECO:0000256" key="2">
    <source>
        <dbReference type="ARBA" id="ARBA00022801"/>
    </source>
</evidence>
<proteinExistence type="inferred from homology"/>
<dbReference type="AlphaFoldDB" id="A0A919V742"/>
<keyword evidence="5" id="KW-1185">Reference proteome</keyword>
<comment type="cofactor">
    <cofactor evidence="1 3">
        <name>a divalent metal cation</name>
        <dbReference type="ChEBI" id="CHEBI:60240"/>
    </cofactor>
</comment>
<name>A0A919V742_9ACTN</name>
<dbReference type="GO" id="GO:0009117">
    <property type="term" value="P:nucleotide metabolic process"/>
    <property type="evidence" value="ECO:0007669"/>
    <property type="project" value="UniProtKB-KW"/>
</dbReference>
<comment type="function">
    <text evidence="3">Nucleoside triphosphate pyrophosphatase. May have a dual role in cell division arrest and in preventing the incorporation of modified nucleotides into cellular nucleic acids.</text>
</comment>
<sequence>MPEIILASASPARLVLLRQAGLDPKVVVSGVDEDAFTAPTPADLSLVLARAKAHAVAADLTESLVIGCDSILELDGLPYGKPATAEEAIRRWHDMRGRTGNLLTGHCLIDTSTGREATTVCSTEVRFGHPSDAEIAAYVATGEPLRVAGGFTLNGHGGWFVDGIVGDQGNVLGISLPALRRLFSELGVEVTRLWSPGGGL</sequence>
<reference evidence="4" key="1">
    <citation type="submission" date="2021-01" db="EMBL/GenBank/DDBJ databases">
        <title>Whole genome shotgun sequence of Sinosporangium siamense NBRC 109515.</title>
        <authorList>
            <person name="Komaki H."/>
            <person name="Tamura T."/>
        </authorList>
    </citation>
    <scope>NUCLEOTIDE SEQUENCE</scope>
    <source>
        <strain evidence="4">NBRC 109515</strain>
    </source>
</reference>
<dbReference type="Proteomes" id="UP000606172">
    <property type="component" value="Unassembled WGS sequence"/>
</dbReference>
<organism evidence="4 5">
    <name type="scientific">Sinosporangium siamense</name>
    <dbReference type="NCBI Taxonomy" id="1367973"/>
    <lineage>
        <taxon>Bacteria</taxon>
        <taxon>Bacillati</taxon>
        <taxon>Actinomycetota</taxon>
        <taxon>Actinomycetes</taxon>
        <taxon>Streptosporangiales</taxon>
        <taxon>Streptosporangiaceae</taxon>
        <taxon>Sinosporangium</taxon>
    </lineage>
</organism>